<dbReference type="AlphaFoldDB" id="A0A376D7U3"/>
<dbReference type="PIRSF" id="PIRSF016624">
    <property type="entry name" value="Mu_prophg_I"/>
    <property type="match status" value="1"/>
</dbReference>
<protein>
    <submittedName>
        <fullName evidence="1">Mu-like prophage I protein</fullName>
    </submittedName>
</protein>
<sequence>MKTILAALSVEIAAGTEPVSRLRILPAGKFRGMDGRPRECAAWVMTATTAAHIIETVNSRVTELCFDYEHQTLRAAENGKPAPASGWFSRLEWIEGDGLYATDIRWTDTAADMIRKKEYRYISPVFFYDQQTGEVTALVNVALTNTPALDDLDEVAVAALSRLAALSTTSSQSEGNTMDEEQISNLLSDLRWIFNLPKTATADDIKAEIEKVIAAMSDNQGMAAASLGLMPWIEQQVAAKDQAIATCNAQITALSAAAYDPAKYVPIEAVNQLRAQLSQVQANVETQALDGLVQAALSDGRLVPAMEGWAKDLGRKDPAALKTYLEGVTPLAALSSMQSSQSDLKATHQSQKASDELDATQLAICSSLGITPDEMAKALGEE</sequence>
<name>A0A376D7U3_9GAMM</name>
<reference evidence="1 2" key="1">
    <citation type="submission" date="2018-06" db="EMBL/GenBank/DDBJ databases">
        <authorList>
            <consortium name="Pathogen Informatics"/>
            <person name="Doyle S."/>
        </authorList>
    </citation>
    <scope>NUCLEOTIDE SEQUENCE [LARGE SCALE GENOMIC DNA]</scope>
    <source>
        <strain evidence="1 2">NCTC12121</strain>
    </source>
</reference>
<gene>
    <name evidence="1" type="ORF">NCTC12121_00546</name>
</gene>
<dbReference type="OrthoDB" id="2043985at2"/>
<dbReference type="EMBL" id="UFXZ01000001">
    <property type="protein sequence ID" value="STC84446.1"/>
    <property type="molecule type" value="Genomic_DNA"/>
</dbReference>
<dbReference type="Proteomes" id="UP000255248">
    <property type="component" value="Unassembled WGS sequence"/>
</dbReference>
<evidence type="ECO:0000313" key="2">
    <source>
        <dbReference type="Proteomes" id="UP000255248"/>
    </source>
</evidence>
<proteinExistence type="predicted"/>
<organism evidence="1 2">
    <name type="scientific">Edwardsiella hoshinae</name>
    <dbReference type="NCBI Taxonomy" id="93378"/>
    <lineage>
        <taxon>Bacteria</taxon>
        <taxon>Pseudomonadati</taxon>
        <taxon>Pseudomonadota</taxon>
        <taxon>Gammaproteobacteria</taxon>
        <taxon>Enterobacterales</taxon>
        <taxon>Hafniaceae</taxon>
        <taxon>Edwardsiella</taxon>
    </lineage>
</organism>
<evidence type="ECO:0000313" key="1">
    <source>
        <dbReference type="EMBL" id="STC84446.1"/>
    </source>
</evidence>
<accession>A0A376D7U3</accession>
<dbReference type="InterPro" id="IPR012106">
    <property type="entry name" value="Phage_Mu_Gp1"/>
</dbReference>
<dbReference type="Pfam" id="PF10123">
    <property type="entry name" value="Mu-like_Pro"/>
    <property type="match status" value="1"/>
</dbReference>
<dbReference type="RefSeq" id="WP_115314456.1">
    <property type="nucleotide sequence ID" value="NZ_CP065626.1"/>
</dbReference>